<evidence type="ECO:0000256" key="1">
    <source>
        <dbReference type="ARBA" id="ARBA00022603"/>
    </source>
</evidence>
<dbReference type="RefSeq" id="WP_109600186.1">
    <property type="nucleotide sequence ID" value="NZ_BONA01000074.1"/>
</dbReference>
<evidence type="ECO:0000256" key="3">
    <source>
        <dbReference type="ARBA" id="ARBA00022691"/>
    </source>
</evidence>
<keyword evidence="6" id="KW-1185">Reference proteome</keyword>
<sequence>MTKLRHTPDGDYLPGMGRHWLMPLYDPLSRLLGAGRLHRELLDAAAVRAGQRVLEIGCGTGNLLTALARRTPGIDAVGIDPDRAALRRARRKAARGALAIRYEYAFAADLPLPDGGVDVVLSSLMLHHLDEPGRGRALAEVRRVLAPGGRLHMLDFTGDGFGAGTLAAAGLRDATETGRGRLHRMRYVIVRADR</sequence>
<evidence type="ECO:0000313" key="5">
    <source>
        <dbReference type="EMBL" id="PWK40191.1"/>
    </source>
</evidence>
<dbReference type="InterPro" id="IPR029063">
    <property type="entry name" value="SAM-dependent_MTases_sf"/>
</dbReference>
<organism evidence="5 6">
    <name type="scientific">Actinoplanes xinjiangensis</name>
    <dbReference type="NCBI Taxonomy" id="512350"/>
    <lineage>
        <taxon>Bacteria</taxon>
        <taxon>Bacillati</taxon>
        <taxon>Actinomycetota</taxon>
        <taxon>Actinomycetes</taxon>
        <taxon>Micromonosporales</taxon>
        <taxon>Micromonosporaceae</taxon>
        <taxon>Actinoplanes</taxon>
    </lineage>
</organism>
<dbReference type="CDD" id="cd02440">
    <property type="entry name" value="AdoMet_MTases"/>
    <property type="match status" value="1"/>
</dbReference>
<protein>
    <submittedName>
        <fullName evidence="5">Methyltransferase family protein</fullName>
    </submittedName>
</protein>
<dbReference type="AlphaFoldDB" id="A0A316F7W2"/>
<keyword evidence="3" id="KW-0949">S-adenosyl-L-methionine</keyword>
<dbReference type="OrthoDB" id="9808140at2"/>
<dbReference type="GO" id="GO:0032259">
    <property type="term" value="P:methylation"/>
    <property type="evidence" value="ECO:0007669"/>
    <property type="project" value="UniProtKB-KW"/>
</dbReference>
<dbReference type="Gene3D" id="3.40.50.150">
    <property type="entry name" value="Vaccinia Virus protein VP39"/>
    <property type="match status" value="1"/>
</dbReference>
<dbReference type="EMBL" id="QGGR01000020">
    <property type="protein sequence ID" value="PWK40191.1"/>
    <property type="molecule type" value="Genomic_DNA"/>
</dbReference>
<proteinExistence type="predicted"/>
<gene>
    <name evidence="5" type="ORF">BC793_120130</name>
</gene>
<comment type="caution">
    <text evidence="5">The sequence shown here is derived from an EMBL/GenBank/DDBJ whole genome shotgun (WGS) entry which is preliminary data.</text>
</comment>
<dbReference type="PANTHER" id="PTHR43464">
    <property type="entry name" value="METHYLTRANSFERASE"/>
    <property type="match status" value="1"/>
</dbReference>
<evidence type="ECO:0000313" key="6">
    <source>
        <dbReference type="Proteomes" id="UP000245697"/>
    </source>
</evidence>
<dbReference type="PANTHER" id="PTHR43464:SF19">
    <property type="entry name" value="UBIQUINONE BIOSYNTHESIS O-METHYLTRANSFERASE, MITOCHONDRIAL"/>
    <property type="match status" value="1"/>
</dbReference>
<reference evidence="5 6" key="1">
    <citation type="submission" date="2018-05" db="EMBL/GenBank/DDBJ databases">
        <title>Genomic Encyclopedia of Archaeal and Bacterial Type Strains, Phase II (KMG-II): from individual species to whole genera.</title>
        <authorList>
            <person name="Goeker M."/>
        </authorList>
    </citation>
    <scope>NUCLEOTIDE SEQUENCE [LARGE SCALE GENOMIC DNA]</scope>
    <source>
        <strain evidence="5 6">DSM 45184</strain>
    </source>
</reference>
<dbReference type="Proteomes" id="UP000245697">
    <property type="component" value="Unassembled WGS sequence"/>
</dbReference>
<keyword evidence="1 5" id="KW-0489">Methyltransferase</keyword>
<keyword evidence="2 5" id="KW-0808">Transferase</keyword>
<dbReference type="SUPFAM" id="SSF53335">
    <property type="entry name" value="S-adenosyl-L-methionine-dependent methyltransferases"/>
    <property type="match status" value="1"/>
</dbReference>
<dbReference type="InterPro" id="IPR041698">
    <property type="entry name" value="Methyltransf_25"/>
</dbReference>
<name>A0A316F7W2_9ACTN</name>
<evidence type="ECO:0000259" key="4">
    <source>
        <dbReference type="Pfam" id="PF13649"/>
    </source>
</evidence>
<feature type="domain" description="Methyltransferase" evidence="4">
    <location>
        <begin position="53"/>
        <end position="149"/>
    </location>
</feature>
<accession>A0A316F7W2</accession>
<evidence type="ECO:0000256" key="2">
    <source>
        <dbReference type="ARBA" id="ARBA00022679"/>
    </source>
</evidence>
<dbReference type="Pfam" id="PF13649">
    <property type="entry name" value="Methyltransf_25"/>
    <property type="match status" value="1"/>
</dbReference>
<dbReference type="GO" id="GO:0008168">
    <property type="term" value="F:methyltransferase activity"/>
    <property type="evidence" value="ECO:0007669"/>
    <property type="project" value="UniProtKB-KW"/>
</dbReference>